<reference evidence="9 10" key="1">
    <citation type="journal article" date="2018" name="Nat. Ecol. Evol.">
        <title>Shark genomes provide insights into elasmobranch evolution and the origin of vertebrates.</title>
        <authorList>
            <person name="Hara Y"/>
            <person name="Yamaguchi K"/>
            <person name="Onimaru K"/>
            <person name="Kadota M"/>
            <person name="Koyanagi M"/>
            <person name="Keeley SD"/>
            <person name="Tatsumi K"/>
            <person name="Tanaka K"/>
            <person name="Motone F"/>
            <person name="Kageyama Y"/>
            <person name="Nozu R"/>
            <person name="Adachi N"/>
            <person name="Nishimura O"/>
            <person name="Nakagawa R"/>
            <person name="Tanegashima C"/>
            <person name="Kiyatake I"/>
            <person name="Matsumoto R"/>
            <person name="Murakumo K"/>
            <person name="Nishida K"/>
            <person name="Terakita A"/>
            <person name="Kuratani S"/>
            <person name="Sato K"/>
            <person name="Hyodo S Kuraku.S."/>
        </authorList>
    </citation>
    <scope>NUCLEOTIDE SEQUENCE [LARGE SCALE GENOMIC DNA]</scope>
</reference>
<name>A0A401PXY4_SCYTO</name>
<comment type="similarity">
    <text evidence="1">Belongs to the thioredoxin family.</text>
</comment>
<organism evidence="9 10">
    <name type="scientific">Scyliorhinus torazame</name>
    <name type="common">Cloudy catshark</name>
    <name type="synonym">Catulus torazame</name>
    <dbReference type="NCBI Taxonomy" id="75743"/>
    <lineage>
        <taxon>Eukaryota</taxon>
        <taxon>Metazoa</taxon>
        <taxon>Chordata</taxon>
        <taxon>Craniata</taxon>
        <taxon>Vertebrata</taxon>
        <taxon>Chondrichthyes</taxon>
        <taxon>Elasmobranchii</taxon>
        <taxon>Galeomorphii</taxon>
        <taxon>Galeoidea</taxon>
        <taxon>Carcharhiniformes</taxon>
        <taxon>Scyliorhinidae</taxon>
        <taxon>Scyliorhinus</taxon>
    </lineage>
</organism>
<dbReference type="GO" id="GO:0045454">
    <property type="term" value="P:cell redox homeostasis"/>
    <property type="evidence" value="ECO:0007669"/>
    <property type="project" value="TreeGrafter"/>
</dbReference>
<sequence>EVTPVWTGSSCGSVWKFEMAQRLLLRRFVSLALRKSSAPVRSQSSAFLPCLSSLSQHGTGTTTQHRASPPTARSFSDSPACSVTFNVQNQLDFTDRVINSKTPVVVDFHATWCVPCHTLGPRLEKMVAKQEGKVVMAKVDIDDHTDLAIEYKVTVVPTVIALKDGDVVGKFVGVKSEDDLEVFIKKLI</sequence>
<dbReference type="OMA" id="ADVAMDY"/>
<dbReference type="PROSITE" id="PS00194">
    <property type="entry name" value="THIOREDOXIN_1"/>
    <property type="match status" value="1"/>
</dbReference>
<dbReference type="InterPro" id="IPR013766">
    <property type="entry name" value="Thioredoxin_domain"/>
</dbReference>
<keyword evidence="5" id="KW-0676">Redox-active center</keyword>
<evidence type="ECO:0000256" key="5">
    <source>
        <dbReference type="ARBA" id="ARBA00023284"/>
    </source>
</evidence>
<keyword evidence="3" id="KW-0249">Electron transport</keyword>
<dbReference type="Pfam" id="PF00085">
    <property type="entry name" value="Thioredoxin"/>
    <property type="match status" value="1"/>
</dbReference>
<dbReference type="AlphaFoldDB" id="A0A401PXY4"/>
<comment type="caution">
    <text evidence="9">The sequence shown here is derived from an EMBL/GenBank/DDBJ whole genome shotgun (WGS) entry which is preliminary data.</text>
</comment>
<dbReference type="STRING" id="75743.A0A401PXY4"/>
<evidence type="ECO:0000259" key="8">
    <source>
        <dbReference type="PROSITE" id="PS51352"/>
    </source>
</evidence>
<feature type="domain" description="Thioredoxin" evidence="8">
    <location>
        <begin position="69"/>
        <end position="188"/>
    </location>
</feature>
<dbReference type="Gene3D" id="3.40.30.10">
    <property type="entry name" value="Glutaredoxin"/>
    <property type="match status" value="1"/>
</dbReference>
<evidence type="ECO:0000313" key="9">
    <source>
        <dbReference type="EMBL" id="GCB77999.1"/>
    </source>
</evidence>
<evidence type="ECO:0000256" key="2">
    <source>
        <dbReference type="ARBA" id="ARBA00022448"/>
    </source>
</evidence>
<dbReference type="InterPro" id="IPR017937">
    <property type="entry name" value="Thioredoxin_CS"/>
</dbReference>
<dbReference type="EMBL" id="BFAA01013019">
    <property type="protein sequence ID" value="GCB77999.1"/>
    <property type="molecule type" value="Genomic_DNA"/>
</dbReference>
<dbReference type="FunFam" id="3.40.30.10:FF:000001">
    <property type="entry name" value="Thioredoxin"/>
    <property type="match status" value="1"/>
</dbReference>
<protein>
    <recommendedName>
        <fullName evidence="6">Thioredoxin, mitochondrial</fullName>
    </recommendedName>
    <alternativeName>
        <fullName evidence="7">Thioredoxin-2</fullName>
    </alternativeName>
</protein>
<dbReference type="InterPro" id="IPR036249">
    <property type="entry name" value="Thioredoxin-like_sf"/>
</dbReference>
<gene>
    <name evidence="9" type="ORF">scyTo_0018542</name>
</gene>
<keyword evidence="4" id="KW-1015">Disulfide bond</keyword>
<evidence type="ECO:0000256" key="6">
    <source>
        <dbReference type="ARBA" id="ARBA00072145"/>
    </source>
</evidence>
<dbReference type="PROSITE" id="PS51352">
    <property type="entry name" value="THIOREDOXIN_2"/>
    <property type="match status" value="1"/>
</dbReference>
<dbReference type="OrthoDB" id="19690at2759"/>
<dbReference type="CDD" id="cd02947">
    <property type="entry name" value="TRX_family"/>
    <property type="match status" value="1"/>
</dbReference>
<dbReference type="SUPFAM" id="SSF52833">
    <property type="entry name" value="Thioredoxin-like"/>
    <property type="match status" value="1"/>
</dbReference>
<dbReference type="GO" id="GO:0005739">
    <property type="term" value="C:mitochondrion"/>
    <property type="evidence" value="ECO:0007669"/>
    <property type="project" value="TreeGrafter"/>
</dbReference>
<dbReference type="PANTHER" id="PTHR43601">
    <property type="entry name" value="THIOREDOXIN, MITOCHONDRIAL"/>
    <property type="match status" value="1"/>
</dbReference>
<accession>A0A401PXY4</accession>
<dbReference type="PANTHER" id="PTHR43601:SF3">
    <property type="entry name" value="THIOREDOXIN, MITOCHONDRIAL"/>
    <property type="match status" value="1"/>
</dbReference>
<evidence type="ECO:0000256" key="1">
    <source>
        <dbReference type="ARBA" id="ARBA00008987"/>
    </source>
</evidence>
<keyword evidence="10" id="KW-1185">Reference proteome</keyword>
<keyword evidence="2" id="KW-0813">Transport</keyword>
<feature type="non-terminal residue" evidence="9">
    <location>
        <position position="1"/>
    </location>
</feature>
<dbReference type="Proteomes" id="UP000288216">
    <property type="component" value="Unassembled WGS sequence"/>
</dbReference>
<proteinExistence type="inferred from homology"/>
<evidence type="ECO:0000256" key="7">
    <source>
        <dbReference type="ARBA" id="ARBA00080538"/>
    </source>
</evidence>
<evidence type="ECO:0000256" key="3">
    <source>
        <dbReference type="ARBA" id="ARBA00022982"/>
    </source>
</evidence>
<evidence type="ECO:0000313" key="10">
    <source>
        <dbReference type="Proteomes" id="UP000288216"/>
    </source>
</evidence>
<evidence type="ECO:0000256" key="4">
    <source>
        <dbReference type="ARBA" id="ARBA00023157"/>
    </source>
</evidence>